<evidence type="ECO:0000256" key="1">
    <source>
        <dbReference type="ARBA" id="ARBA00004571"/>
    </source>
</evidence>
<reference evidence="11 12" key="1">
    <citation type="submission" date="2019-10" db="EMBL/GenBank/DDBJ databases">
        <title>Taxonomy of Antarctic Massilia spp.: description of Massilia rubra sp. nov., Massilia aquatica sp. nov., Massilia mucilaginosa sp. nov., Massilia frigida sp. nov. isolated from streams, lakes and regoliths.</title>
        <authorList>
            <person name="Holochova P."/>
            <person name="Sedlacek I."/>
            <person name="Kralova S."/>
            <person name="Maslanova I."/>
            <person name="Busse H.-J."/>
            <person name="Stankova E."/>
            <person name="Vrbovska V."/>
            <person name="Kovarovic V."/>
            <person name="Bartak M."/>
            <person name="Svec P."/>
            <person name="Pantucek R."/>
        </authorList>
    </citation>
    <scope>NUCLEOTIDE SEQUENCE [LARGE SCALE GENOMIC DNA]</scope>
    <source>
        <strain evidence="11 12">CCM 8733</strain>
    </source>
</reference>
<comment type="caution">
    <text evidence="11">The sequence shown here is derived from an EMBL/GenBank/DDBJ whole genome shotgun (WGS) entry which is preliminary data.</text>
</comment>
<dbReference type="SUPFAM" id="SSF56935">
    <property type="entry name" value="Porins"/>
    <property type="match status" value="1"/>
</dbReference>
<accession>A0ABX0P3X3</accession>
<dbReference type="EMBL" id="WHJH01000223">
    <property type="protein sequence ID" value="NHZ94043.1"/>
    <property type="molecule type" value="Genomic_DNA"/>
</dbReference>
<sequence length="136" mass="15165">AFRVTGAIERADSYRDQQFLDREAFAPSVSLNIGSATKLLLQAEYLNDKRVTDFGVPAYRGKPVDVPAGTYYGAANAKANDYSEAEVKAFGFTLDHRFNDAWTVRNAFRHYDYTLDRNNTLAGSVDEKALTASLNR</sequence>
<dbReference type="Gene3D" id="2.40.170.20">
    <property type="entry name" value="TonB-dependent receptor, beta-barrel domain"/>
    <property type="match status" value="1"/>
</dbReference>
<keyword evidence="3" id="KW-1134">Transmembrane beta strand</keyword>
<keyword evidence="5" id="KW-0812">Transmembrane</keyword>
<evidence type="ECO:0000256" key="4">
    <source>
        <dbReference type="ARBA" id="ARBA00022496"/>
    </source>
</evidence>
<protein>
    <submittedName>
        <fullName evidence="11">TonB-dependent siderophore receptor</fullName>
    </submittedName>
</protein>
<evidence type="ECO:0000256" key="3">
    <source>
        <dbReference type="ARBA" id="ARBA00022452"/>
    </source>
</evidence>
<dbReference type="InterPro" id="IPR036942">
    <property type="entry name" value="Beta-barrel_TonB_sf"/>
</dbReference>
<keyword evidence="12" id="KW-1185">Reference proteome</keyword>
<keyword evidence="9" id="KW-0472">Membrane</keyword>
<dbReference type="InterPro" id="IPR039426">
    <property type="entry name" value="TonB-dep_rcpt-like"/>
</dbReference>
<comment type="subcellular location">
    <subcellularLocation>
        <location evidence="1">Cell outer membrane</location>
        <topology evidence="1">Multi-pass membrane protein</topology>
    </subcellularLocation>
</comment>
<dbReference type="Proteomes" id="UP000609726">
    <property type="component" value="Unassembled WGS sequence"/>
</dbReference>
<keyword evidence="10" id="KW-0998">Cell outer membrane</keyword>
<evidence type="ECO:0000256" key="9">
    <source>
        <dbReference type="ARBA" id="ARBA00023136"/>
    </source>
</evidence>
<gene>
    <name evidence="11" type="ORF">F2P45_34430</name>
</gene>
<evidence type="ECO:0000256" key="6">
    <source>
        <dbReference type="ARBA" id="ARBA00022729"/>
    </source>
</evidence>
<evidence type="ECO:0000256" key="10">
    <source>
        <dbReference type="ARBA" id="ARBA00023237"/>
    </source>
</evidence>
<keyword evidence="11" id="KW-0675">Receptor</keyword>
<evidence type="ECO:0000256" key="5">
    <source>
        <dbReference type="ARBA" id="ARBA00022692"/>
    </source>
</evidence>
<feature type="non-terminal residue" evidence="11">
    <location>
        <position position="1"/>
    </location>
</feature>
<feature type="non-terminal residue" evidence="11">
    <location>
        <position position="136"/>
    </location>
</feature>
<keyword evidence="6" id="KW-0732">Signal</keyword>
<evidence type="ECO:0000313" key="11">
    <source>
        <dbReference type="EMBL" id="NHZ94043.1"/>
    </source>
</evidence>
<dbReference type="PANTHER" id="PTHR32552">
    <property type="entry name" value="FERRICHROME IRON RECEPTOR-RELATED"/>
    <property type="match status" value="1"/>
</dbReference>
<evidence type="ECO:0000256" key="8">
    <source>
        <dbReference type="ARBA" id="ARBA00023065"/>
    </source>
</evidence>
<keyword evidence="4" id="KW-0410">Iron transport</keyword>
<name>A0ABX0P3X3_9BURK</name>
<organism evidence="11 12">
    <name type="scientific">Massilia mucilaginosa</name>
    <dbReference type="NCBI Taxonomy" id="2609282"/>
    <lineage>
        <taxon>Bacteria</taxon>
        <taxon>Pseudomonadati</taxon>
        <taxon>Pseudomonadota</taxon>
        <taxon>Betaproteobacteria</taxon>
        <taxon>Burkholderiales</taxon>
        <taxon>Oxalobacteraceae</taxon>
        <taxon>Telluria group</taxon>
        <taxon>Massilia</taxon>
    </lineage>
</organism>
<evidence type="ECO:0000256" key="2">
    <source>
        <dbReference type="ARBA" id="ARBA00022448"/>
    </source>
</evidence>
<evidence type="ECO:0000313" key="12">
    <source>
        <dbReference type="Proteomes" id="UP000609726"/>
    </source>
</evidence>
<proteinExistence type="predicted"/>
<keyword evidence="7" id="KW-0408">Iron</keyword>
<evidence type="ECO:0000256" key="7">
    <source>
        <dbReference type="ARBA" id="ARBA00023004"/>
    </source>
</evidence>
<keyword evidence="2" id="KW-0813">Transport</keyword>
<keyword evidence="8" id="KW-0406">Ion transport</keyword>
<dbReference type="PANTHER" id="PTHR32552:SF68">
    <property type="entry name" value="FERRICHROME OUTER MEMBRANE TRANSPORTER_PHAGE RECEPTOR"/>
    <property type="match status" value="1"/>
</dbReference>